<dbReference type="Proteomes" id="UP000610026">
    <property type="component" value="Segment"/>
</dbReference>
<evidence type="ECO:0000259" key="1">
    <source>
        <dbReference type="SMART" id="SM00974"/>
    </source>
</evidence>
<dbReference type="KEGG" id="vg:77947899"/>
<sequence length="195" mass="21655">MTVRREDFPMLTDGAVLLADAFVERLHVDGMVDSNIEYDVADDLHGLAIAAGYGFGRQQELRAIKNYVWRKLGFGDWSAPPAPGEEAHGSPRREPILIGEGPGLIYILRNPALHGVVKIGFTRKTVELRIRQLSQSTSIPMPFELVKAFDSSTPAAHERAIHEELSAHRLPGREFFRVPERAAIAVCQRFVGGEE</sequence>
<dbReference type="GeneID" id="77947899"/>
<keyword evidence="3" id="KW-1185">Reference proteome</keyword>
<evidence type="ECO:0000313" key="3">
    <source>
        <dbReference type="Proteomes" id="UP000610026"/>
    </source>
</evidence>
<dbReference type="RefSeq" id="YP_010671645.1">
    <property type="nucleotide sequence ID" value="NC_070969.1"/>
</dbReference>
<name>A0A889IQI5_9CAUD</name>
<organism evidence="2 3">
    <name type="scientific">Pseudomonas phage Itty13</name>
    <dbReference type="NCBI Taxonomy" id="2805750"/>
    <lineage>
        <taxon>Viruses</taxon>
        <taxon>Duplodnaviria</taxon>
        <taxon>Heunggongvirae</taxon>
        <taxon>Uroviricota</taxon>
        <taxon>Caudoviricetes</taxon>
        <taxon>Ittyvirus</taxon>
        <taxon>Ittyvirus itty13</taxon>
    </lineage>
</organism>
<dbReference type="SMART" id="SM00974">
    <property type="entry name" value="T5orf172"/>
    <property type="match status" value="1"/>
</dbReference>
<feature type="domain" description="Bacteriophage T5 Orf172 DNA-binding" evidence="1">
    <location>
        <begin position="111"/>
        <end position="190"/>
    </location>
</feature>
<protein>
    <recommendedName>
        <fullName evidence="1">Bacteriophage T5 Orf172 DNA-binding domain-containing protein</fullName>
    </recommendedName>
</protein>
<dbReference type="InterPro" id="IPR018306">
    <property type="entry name" value="Phage_T5_Orf172_DNA-bd"/>
</dbReference>
<evidence type="ECO:0000313" key="2">
    <source>
        <dbReference type="EMBL" id="QRE00632.1"/>
    </source>
</evidence>
<reference evidence="2" key="1">
    <citation type="submission" date="2021-01" db="EMBL/GenBank/DDBJ databases">
        <authorList>
            <person name="Ben Porat S."/>
            <person name="Alkalay-Oren S."/>
            <person name="Coppenhagen-Glazer S."/>
            <person name="Hazan R."/>
        </authorList>
    </citation>
    <scope>NUCLEOTIDE SEQUENCE</scope>
</reference>
<dbReference type="EMBL" id="MW460249">
    <property type="protein sequence ID" value="QRE00632.1"/>
    <property type="molecule type" value="Genomic_DNA"/>
</dbReference>
<proteinExistence type="predicted"/>
<accession>A0A889IQI5</accession>
<dbReference type="Pfam" id="PF10544">
    <property type="entry name" value="T5orf172"/>
    <property type="match status" value="1"/>
</dbReference>